<keyword evidence="1" id="KW-1133">Transmembrane helix</keyword>
<protein>
    <submittedName>
        <fullName evidence="2">Uncharacterized protein</fullName>
    </submittedName>
</protein>
<keyword evidence="3" id="KW-1185">Reference proteome</keyword>
<name>A0A142KBE5_9CAUD</name>
<gene>
    <name evidence="2" type="primary">35</name>
    <name evidence="2" type="ORF">SEA_KATYUSHA_35</name>
</gene>
<dbReference type="GeneID" id="40079189"/>
<evidence type="ECO:0000313" key="3">
    <source>
        <dbReference type="Proteomes" id="UP000223856"/>
    </source>
</evidence>
<feature type="transmembrane region" description="Helical" evidence="1">
    <location>
        <begin position="26"/>
        <end position="51"/>
    </location>
</feature>
<keyword evidence="1" id="KW-0472">Membrane</keyword>
<organism evidence="2 3">
    <name type="scientific">Gordonia phage Katyusha</name>
    <dbReference type="NCBI Taxonomy" id="1821555"/>
    <lineage>
        <taxon>Viruses</taxon>
        <taxon>Duplodnaviria</taxon>
        <taxon>Heunggongvirae</taxon>
        <taxon>Uroviricota</taxon>
        <taxon>Caudoviricetes</taxon>
        <taxon>Demosthenesvirus</taxon>
        <taxon>Demosthenesvirus katyusha</taxon>
    </lineage>
</organism>
<proteinExistence type="predicted"/>
<dbReference type="EMBL" id="KU963258">
    <property type="protein sequence ID" value="AMS03428.1"/>
    <property type="molecule type" value="Genomic_DNA"/>
</dbReference>
<feature type="transmembrane region" description="Helical" evidence="1">
    <location>
        <begin position="89"/>
        <end position="110"/>
    </location>
</feature>
<keyword evidence="1" id="KW-0812">Transmembrane</keyword>
<dbReference type="KEGG" id="vg:40079189"/>
<feature type="transmembrane region" description="Helical" evidence="1">
    <location>
        <begin position="116"/>
        <end position="136"/>
    </location>
</feature>
<dbReference type="RefSeq" id="YP_009603309.1">
    <property type="nucleotide sequence ID" value="NC_041950.1"/>
</dbReference>
<sequence>MRSPLQHKLHADDITNRDTVQDLTGLFGILATASGLSLVIQGEAIWALGVYDTAKTLPQSPESWGLIAILAGVLMFVGMYWGKRKTMKAGACIAGLWNFFFALSFCDEAYKGNIAWQPVILYLITALVYAVLFYTYKGSNAVQRTEARQS</sequence>
<dbReference type="Proteomes" id="UP000223856">
    <property type="component" value="Segment"/>
</dbReference>
<evidence type="ECO:0000313" key="2">
    <source>
        <dbReference type="EMBL" id="AMS03428.1"/>
    </source>
</evidence>
<reference evidence="2 3" key="1">
    <citation type="submission" date="2016-03" db="EMBL/GenBank/DDBJ databases">
        <authorList>
            <person name="Green D.E."/>
            <person name="Kennedy B.V."/>
            <person name="Kocak B.Z."/>
            <person name="Moretti M.L."/>
            <person name="Onelangsy F.L."/>
            <person name="Mezghani N.A."/>
            <person name="Thompson P.K."/>
            <person name="Ulbrich M.C."/>
            <person name="Furbee E.C."/>
            <person name="Grubb S.R."/>
            <person name="Warner M.H."/>
            <person name="Montgomery M.T."/>
            <person name="Garlena R.A."/>
            <person name="Russell D.A."/>
            <person name="Pope W.H."/>
            <person name="Jacobs-Sera D."/>
            <person name="Hendrix R.W."/>
            <person name="Hatfull G.F."/>
        </authorList>
    </citation>
    <scope>NUCLEOTIDE SEQUENCE [LARGE SCALE GENOMIC DNA]</scope>
</reference>
<accession>A0A142KBE5</accession>
<evidence type="ECO:0000256" key="1">
    <source>
        <dbReference type="SAM" id="Phobius"/>
    </source>
</evidence>
<feature type="transmembrane region" description="Helical" evidence="1">
    <location>
        <begin position="63"/>
        <end position="82"/>
    </location>
</feature>